<dbReference type="CDD" id="cd03811">
    <property type="entry name" value="GT4_GT28_WabH-like"/>
    <property type="match status" value="1"/>
</dbReference>
<protein>
    <submittedName>
        <fullName evidence="5">Glycosyltransferase</fullName>
    </submittedName>
</protein>
<reference evidence="5 6" key="1">
    <citation type="submission" date="2019-09" db="EMBL/GenBank/DDBJ databases">
        <title>Isolation and complete genome sequencing of Methylocystis species.</title>
        <authorList>
            <person name="Rumah B.L."/>
            <person name="Stead C.E."/>
            <person name="Stevens B.C."/>
            <person name="Minton N.P."/>
            <person name="Grosse-Honebrink A."/>
            <person name="Zhang Y."/>
        </authorList>
    </citation>
    <scope>NUCLEOTIDE SEQUENCE [LARGE SCALE GENOMIC DNA]</scope>
    <source>
        <strain evidence="5 6">BRCS2</strain>
    </source>
</reference>
<name>A0A6B8M5A4_9HYPH</name>
<keyword evidence="1" id="KW-0328">Glycosyltransferase</keyword>
<feature type="domain" description="Glycosyl transferase family 1" evidence="3">
    <location>
        <begin position="187"/>
        <end position="338"/>
    </location>
</feature>
<dbReference type="InterPro" id="IPR028098">
    <property type="entry name" value="Glyco_trans_4-like_N"/>
</dbReference>
<organism evidence="5 6">
    <name type="scientific">Methylocystis parvus</name>
    <dbReference type="NCBI Taxonomy" id="134"/>
    <lineage>
        <taxon>Bacteria</taxon>
        <taxon>Pseudomonadati</taxon>
        <taxon>Pseudomonadota</taxon>
        <taxon>Alphaproteobacteria</taxon>
        <taxon>Hyphomicrobiales</taxon>
        <taxon>Methylocystaceae</taxon>
        <taxon>Methylocystis</taxon>
    </lineage>
</organism>
<sequence>MTQRRKLVFYTHALAGGGAERVFARLASGFAARGDRVTFVVDFEAQENLDLLSREVDLIVLPRGHARGAAALAKLLRRAGADASLSAISVSNLKHAAAAALAGRLDRAIISYHGFYESESARLSNIGYRLTPVLSRAVGATVAVSDALRNDLVARFFVPERRIRKIYNPAAPEPFPDEPTADDLAARAPITLAMGRLVPDKDFLTLIRAFARISDPEARLVILGEGPERDRLGSEARALGVAARVAMPGFTADIGRALSRAKCLVISSERESFGLSCVEGLAYGLPVIVTDCGGPAEVLGPAADDAPVPVGDVDLLARRIARALANPGDPARRQSRARAFSLEAALDAYDEAIRAVARR</sequence>
<keyword evidence="6" id="KW-1185">Reference proteome</keyword>
<accession>A0A6B8M5A4</accession>
<evidence type="ECO:0000256" key="1">
    <source>
        <dbReference type="ARBA" id="ARBA00022676"/>
    </source>
</evidence>
<keyword evidence="2 5" id="KW-0808">Transferase</keyword>
<evidence type="ECO:0000256" key="2">
    <source>
        <dbReference type="ARBA" id="ARBA00022679"/>
    </source>
</evidence>
<dbReference type="Gene3D" id="3.40.50.2000">
    <property type="entry name" value="Glycogen Phosphorylase B"/>
    <property type="match status" value="2"/>
</dbReference>
<gene>
    <name evidence="5" type="ORF">F7D14_07390</name>
</gene>
<dbReference type="AlphaFoldDB" id="A0A6B8M5A4"/>
<dbReference type="KEGG" id="mpar:F7D14_07390"/>
<evidence type="ECO:0000313" key="6">
    <source>
        <dbReference type="Proteomes" id="UP000422569"/>
    </source>
</evidence>
<dbReference type="SUPFAM" id="SSF53756">
    <property type="entry name" value="UDP-Glycosyltransferase/glycogen phosphorylase"/>
    <property type="match status" value="1"/>
</dbReference>
<dbReference type="Pfam" id="PF00534">
    <property type="entry name" value="Glycos_transf_1"/>
    <property type="match status" value="1"/>
</dbReference>
<evidence type="ECO:0000313" key="5">
    <source>
        <dbReference type="EMBL" id="QGM97312.1"/>
    </source>
</evidence>
<feature type="domain" description="Glycosyltransferase subfamily 4-like N-terminal" evidence="4">
    <location>
        <begin position="17"/>
        <end position="169"/>
    </location>
</feature>
<dbReference type="RefSeq" id="WP_016919768.1">
    <property type="nucleotide sequence ID" value="NZ_CP044331.1"/>
</dbReference>
<evidence type="ECO:0000259" key="3">
    <source>
        <dbReference type="Pfam" id="PF00534"/>
    </source>
</evidence>
<dbReference type="Pfam" id="PF13439">
    <property type="entry name" value="Glyco_transf_4"/>
    <property type="match status" value="1"/>
</dbReference>
<dbReference type="PANTHER" id="PTHR12526:SF510">
    <property type="entry name" value="D-INOSITOL 3-PHOSPHATE GLYCOSYLTRANSFERASE"/>
    <property type="match status" value="1"/>
</dbReference>
<dbReference type="EMBL" id="CP044331">
    <property type="protein sequence ID" value="QGM97312.1"/>
    <property type="molecule type" value="Genomic_DNA"/>
</dbReference>
<dbReference type="PANTHER" id="PTHR12526">
    <property type="entry name" value="GLYCOSYLTRANSFERASE"/>
    <property type="match status" value="1"/>
</dbReference>
<dbReference type="InterPro" id="IPR001296">
    <property type="entry name" value="Glyco_trans_1"/>
</dbReference>
<dbReference type="Proteomes" id="UP000422569">
    <property type="component" value="Chromosome"/>
</dbReference>
<dbReference type="GO" id="GO:0016757">
    <property type="term" value="F:glycosyltransferase activity"/>
    <property type="evidence" value="ECO:0007669"/>
    <property type="project" value="UniProtKB-KW"/>
</dbReference>
<proteinExistence type="predicted"/>
<evidence type="ECO:0000259" key="4">
    <source>
        <dbReference type="Pfam" id="PF13439"/>
    </source>
</evidence>